<organism evidence="2 3">
    <name type="scientific">Shewanella avicenniae</name>
    <dbReference type="NCBI Taxonomy" id="2814294"/>
    <lineage>
        <taxon>Bacteria</taxon>
        <taxon>Pseudomonadati</taxon>
        <taxon>Pseudomonadota</taxon>
        <taxon>Gammaproteobacteria</taxon>
        <taxon>Alteromonadales</taxon>
        <taxon>Shewanellaceae</taxon>
        <taxon>Shewanella</taxon>
    </lineage>
</organism>
<dbReference type="Proteomes" id="UP000662770">
    <property type="component" value="Chromosome"/>
</dbReference>
<dbReference type="InterPro" id="IPR001753">
    <property type="entry name" value="Enoyl-CoA_hydra/iso"/>
</dbReference>
<dbReference type="CDD" id="cd06558">
    <property type="entry name" value="crotonase-like"/>
    <property type="match status" value="1"/>
</dbReference>
<dbReference type="RefSeq" id="WP_207354002.1">
    <property type="nucleotide sequence ID" value="NZ_CP071503.1"/>
</dbReference>
<dbReference type="PANTHER" id="PTHR42964">
    <property type="entry name" value="ENOYL-COA HYDRATASE"/>
    <property type="match status" value="1"/>
</dbReference>
<keyword evidence="3" id="KW-1185">Reference proteome</keyword>
<evidence type="ECO:0000313" key="3">
    <source>
        <dbReference type="Proteomes" id="UP000662770"/>
    </source>
</evidence>
<sequence length="272" mass="29419">MQALLMETDTRGICRLTLNRSQSANALDEQLISDLIDALEHLATLRDCRVLLLQGAGKHFSAGADLGWMQRQAQMDYDANVEDAARLAKLMQVLDEFPKPTIALVQGAAYGGALGLICCCDIVLAAESARFCLSEVKLGLIPAVISPYVNRSIGMRQLRRYALSAEVIDAFTALQLGLVHQLASELDHSAAKLIDAILQGSPEAQRQCKSLLAKVNDKSFDDSLRILTARAIADARSSSEAHEGMSAFFEKRAASWQVSANTHAPLSGGKHD</sequence>
<reference evidence="2 3" key="1">
    <citation type="submission" date="2021-03" db="EMBL/GenBank/DDBJ databases">
        <title>Novel species identification of genus Shewanella.</title>
        <authorList>
            <person name="Liu G."/>
            <person name="Zhang Q."/>
        </authorList>
    </citation>
    <scope>NUCLEOTIDE SEQUENCE [LARGE SCALE GENOMIC DNA]</scope>
    <source>
        <strain evidence="2 3">FJAT-51800</strain>
    </source>
</reference>
<evidence type="ECO:0000256" key="1">
    <source>
        <dbReference type="ARBA" id="ARBA00005254"/>
    </source>
</evidence>
<gene>
    <name evidence="2" type="ORF">JYB87_13550</name>
</gene>
<protein>
    <submittedName>
        <fullName evidence="2">Enoyl-CoA hydratase/isomerase family protein</fullName>
    </submittedName>
</protein>
<comment type="similarity">
    <text evidence="1">Belongs to the enoyl-CoA hydratase/isomerase family.</text>
</comment>
<evidence type="ECO:0000313" key="2">
    <source>
        <dbReference type="EMBL" id="QSX32762.1"/>
    </source>
</evidence>
<dbReference type="EMBL" id="CP071503">
    <property type="protein sequence ID" value="QSX32762.1"/>
    <property type="molecule type" value="Genomic_DNA"/>
</dbReference>
<dbReference type="InterPro" id="IPR051683">
    <property type="entry name" value="Enoyl-CoA_Hydratase/Isomerase"/>
</dbReference>
<dbReference type="SUPFAM" id="SSF52096">
    <property type="entry name" value="ClpP/crotonase"/>
    <property type="match status" value="1"/>
</dbReference>
<dbReference type="Gene3D" id="1.10.12.10">
    <property type="entry name" value="Lyase 2-enoyl-coa Hydratase, Chain A, domain 2"/>
    <property type="match status" value="1"/>
</dbReference>
<dbReference type="InterPro" id="IPR029045">
    <property type="entry name" value="ClpP/crotonase-like_dom_sf"/>
</dbReference>
<proteinExistence type="inferred from homology"/>
<dbReference type="Gene3D" id="3.90.226.10">
    <property type="entry name" value="2-enoyl-CoA Hydratase, Chain A, domain 1"/>
    <property type="match status" value="1"/>
</dbReference>
<dbReference type="InterPro" id="IPR014748">
    <property type="entry name" value="Enoyl-CoA_hydra_C"/>
</dbReference>
<accession>A0ABX7QMT5</accession>
<dbReference type="PANTHER" id="PTHR42964:SF1">
    <property type="entry name" value="POLYKETIDE BIOSYNTHESIS ENOYL-COA HYDRATASE PKSH-RELATED"/>
    <property type="match status" value="1"/>
</dbReference>
<name>A0ABX7QMT5_9GAMM</name>
<dbReference type="Pfam" id="PF00378">
    <property type="entry name" value="ECH_1"/>
    <property type="match status" value="1"/>
</dbReference>